<dbReference type="GeneID" id="8857791"/>
<sequence length="813" mass="91374">MLGEQTLIKKGHRQNHQMTAVRKNPLRINNPKSPSIRSPLEMGSVELGATSTLNNSSGISPTHKKHALVVSGIEGGSSRPNSSLPIPPTTNKNSVTSLNKFTSLTPPVNKTHSLFSDADIQSRNNSRPSSATSTKGRKVINELVGLPNLAQQVSSIVEPNIMSPTNADRESITTTRNLRSSFGASRPPSAKLGISNTHVASTSTISPAHHNQPSTTTFQTSTNNINTSQTINNTNNNSHLNEEKLPHVRPTSVKKSTFTESTTTNNHHPTTNHASSTAALHEIPSQITTQQTTTRSSSLKSDSSPVITPSTPESSSLSYFKIKKVQRGKGVNDKKPLKVPIVPKTRELKLENGGFLNDLQATTLTNEKDEEDDLQILTKNIAHHRNSNQHLIEESPVTPITPNSPELSFTPVIENRKKPLKFTDRDISRINDYTELTPPPQNNNKDRIPTPVLKVQEDEDTPKDIPEEQESPEATRETMRQLKLLEIFPNGLDSQNKKIKYQQHNDMDMSYKEVISELKVLTSRVSMLRRNEQGRKNSFKNVYNFQNDSLAMDDINNVEIEKMEKRMRRLNYYRKIMTAGLAGWKEYKTERDSYVALRRSSLVEEQGFDEMSKEDEVVEIRRFDDEYRRFKQRLNPEISTKVAKAIEQVDPQSAAMSILENMVLSKSEKIKTEEDKQLQKEKLTAEIIRWKSRWSPFGTPSMSRTTSILSSLEGKSESIDIADADEVFDVEDVSYEEKEEAQSEDDESDDEGDFEIIILNDLQTEDDGFFLTSTMNENEETEEKMLNQVDPRKLLKAIVAASRKPVSKAQSKA</sequence>
<feature type="compositionally biased region" description="Polar residues" evidence="1">
    <location>
        <begin position="200"/>
        <end position="213"/>
    </location>
</feature>
<dbReference type="KEGG" id="ngr:NAEGRDRAFT_81651"/>
<proteinExistence type="predicted"/>
<feature type="compositionally biased region" description="Low complexity" evidence="1">
    <location>
        <begin position="214"/>
        <end position="238"/>
    </location>
</feature>
<feature type="compositionally biased region" description="Acidic residues" evidence="1">
    <location>
        <begin position="734"/>
        <end position="754"/>
    </location>
</feature>
<gene>
    <name evidence="2" type="ORF">NAEGRDRAFT_81651</name>
</gene>
<evidence type="ECO:0000313" key="3">
    <source>
        <dbReference type="Proteomes" id="UP000006671"/>
    </source>
</evidence>
<dbReference type="EMBL" id="GG738909">
    <property type="protein sequence ID" value="EFC38237.1"/>
    <property type="molecule type" value="Genomic_DNA"/>
</dbReference>
<feature type="compositionally biased region" description="Polar residues" evidence="1">
    <location>
        <begin position="78"/>
        <end position="134"/>
    </location>
</feature>
<feature type="compositionally biased region" description="Polar residues" evidence="1">
    <location>
        <begin position="305"/>
        <end position="314"/>
    </location>
</feature>
<reference evidence="2 3" key="1">
    <citation type="journal article" date="2010" name="Cell">
        <title>The genome of Naegleria gruberi illuminates early eukaryotic versatility.</title>
        <authorList>
            <person name="Fritz-Laylin L.K."/>
            <person name="Prochnik S.E."/>
            <person name="Ginger M.L."/>
            <person name="Dacks J.B."/>
            <person name="Carpenter M.L."/>
            <person name="Field M.C."/>
            <person name="Kuo A."/>
            <person name="Paredez A."/>
            <person name="Chapman J."/>
            <person name="Pham J."/>
            <person name="Shu S."/>
            <person name="Neupane R."/>
            <person name="Cipriano M."/>
            <person name="Mancuso J."/>
            <person name="Tu H."/>
            <person name="Salamov A."/>
            <person name="Lindquist E."/>
            <person name="Shapiro H."/>
            <person name="Lucas S."/>
            <person name="Grigoriev I.V."/>
            <person name="Cande W.Z."/>
            <person name="Fulton C."/>
            <person name="Rokhsar D.S."/>
            <person name="Dawson S.C."/>
        </authorList>
    </citation>
    <scope>NUCLEOTIDE SEQUENCE [LARGE SCALE GENOMIC DNA]</scope>
    <source>
        <strain evidence="2 3">NEG-M</strain>
    </source>
</reference>
<feature type="region of interest" description="Disordered" evidence="1">
    <location>
        <begin position="1"/>
        <end position="39"/>
    </location>
</feature>
<dbReference type="OrthoDB" id="10474695at2759"/>
<dbReference type="RefSeq" id="XP_002670981.1">
    <property type="nucleotide sequence ID" value="XM_002670935.1"/>
</dbReference>
<dbReference type="InParanoid" id="D2VY02"/>
<feature type="region of interest" description="Disordered" evidence="1">
    <location>
        <begin position="432"/>
        <end position="476"/>
    </location>
</feature>
<name>D2VY02_NAEGR</name>
<dbReference type="AlphaFoldDB" id="D2VY02"/>
<feature type="compositionally biased region" description="Acidic residues" evidence="1">
    <location>
        <begin position="457"/>
        <end position="471"/>
    </location>
</feature>
<feature type="compositionally biased region" description="Low complexity" evidence="1">
    <location>
        <begin position="261"/>
        <end position="304"/>
    </location>
</feature>
<feature type="region of interest" description="Disordered" evidence="1">
    <location>
        <begin position="73"/>
        <end position="136"/>
    </location>
</feature>
<keyword evidence="3" id="KW-1185">Reference proteome</keyword>
<evidence type="ECO:0000256" key="1">
    <source>
        <dbReference type="SAM" id="MobiDB-lite"/>
    </source>
</evidence>
<dbReference type="VEuPathDB" id="AmoebaDB:NAEGRDRAFT_81651"/>
<dbReference type="Proteomes" id="UP000006671">
    <property type="component" value="Unassembled WGS sequence"/>
</dbReference>
<accession>D2VY02</accession>
<protein>
    <submittedName>
        <fullName evidence="2">Predicted protein</fullName>
    </submittedName>
</protein>
<organism evidence="3">
    <name type="scientific">Naegleria gruberi</name>
    <name type="common">Amoeba</name>
    <dbReference type="NCBI Taxonomy" id="5762"/>
    <lineage>
        <taxon>Eukaryota</taxon>
        <taxon>Discoba</taxon>
        <taxon>Heterolobosea</taxon>
        <taxon>Tetramitia</taxon>
        <taxon>Eutetramitia</taxon>
        <taxon>Vahlkampfiidae</taxon>
        <taxon>Naegleria</taxon>
    </lineage>
</organism>
<evidence type="ECO:0000313" key="2">
    <source>
        <dbReference type="EMBL" id="EFC38237.1"/>
    </source>
</evidence>
<feature type="region of interest" description="Disordered" evidence="1">
    <location>
        <begin position="200"/>
        <end position="314"/>
    </location>
</feature>
<feature type="region of interest" description="Disordered" evidence="1">
    <location>
        <begin position="734"/>
        <end position="755"/>
    </location>
</feature>